<dbReference type="VEuPathDB" id="ToxoDB:EAH_00060830"/>
<protein>
    <submittedName>
        <fullName evidence="2">Uncharacterized protein</fullName>
    </submittedName>
</protein>
<feature type="region of interest" description="Disordered" evidence="1">
    <location>
        <begin position="74"/>
        <end position="102"/>
    </location>
</feature>
<dbReference type="Proteomes" id="UP000018050">
    <property type="component" value="Unassembled WGS sequence"/>
</dbReference>
<proteinExistence type="predicted"/>
<evidence type="ECO:0000313" key="3">
    <source>
        <dbReference type="Proteomes" id="UP000018050"/>
    </source>
</evidence>
<organism evidence="2 3">
    <name type="scientific">Eimeria acervulina</name>
    <name type="common">Coccidian parasite</name>
    <dbReference type="NCBI Taxonomy" id="5801"/>
    <lineage>
        <taxon>Eukaryota</taxon>
        <taxon>Sar</taxon>
        <taxon>Alveolata</taxon>
        <taxon>Apicomplexa</taxon>
        <taxon>Conoidasida</taxon>
        <taxon>Coccidia</taxon>
        <taxon>Eucoccidiorida</taxon>
        <taxon>Eimeriorina</taxon>
        <taxon>Eimeriidae</taxon>
        <taxon>Eimeria</taxon>
    </lineage>
</organism>
<dbReference type="OrthoDB" id="10571881at2759"/>
<gene>
    <name evidence="2" type="ORF">EAH_00060830</name>
</gene>
<accession>U6GMK0</accession>
<dbReference type="AlphaFoldDB" id="U6GMK0"/>
<dbReference type="EMBL" id="HG671627">
    <property type="protein sequence ID" value="CDI81410.1"/>
    <property type="molecule type" value="Genomic_DNA"/>
</dbReference>
<keyword evidence="3" id="KW-1185">Reference proteome</keyword>
<sequence>MVVAEATRSNVEHERLLELANKQVSCIERTLALLEGFSPKSKRRAGFIISSGSRAYRELLQLVLTRIEVAQQQSAGACGEDEQEQLPAESSSSSHDVADQSR</sequence>
<dbReference type="RefSeq" id="XP_013248862.1">
    <property type="nucleotide sequence ID" value="XM_013393408.1"/>
</dbReference>
<reference evidence="2" key="2">
    <citation type="submission" date="2013-10" db="EMBL/GenBank/DDBJ databases">
        <authorList>
            <person name="Aslett M."/>
        </authorList>
    </citation>
    <scope>NUCLEOTIDE SEQUENCE [LARGE SCALE GENOMIC DNA]</scope>
    <source>
        <strain evidence="2">Houghton</strain>
    </source>
</reference>
<evidence type="ECO:0000256" key="1">
    <source>
        <dbReference type="SAM" id="MobiDB-lite"/>
    </source>
</evidence>
<reference evidence="2" key="1">
    <citation type="submission" date="2013-10" db="EMBL/GenBank/DDBJ databases">
        <title>Genomic analysis of the causative agents of coccidiosis in chickens.</title>
        <authorList>
            <person name="Reid A.J."/>
            <person name="Blake D."/>
            <person name="Billington K."/>
            <person name="Browne H."/>
            <person name="Dunn M."/>
            <person name="Hung S."/>
            <person name="Kawahara F."/>
            <person name="Miranda-Saavedra D."/>
            <person name="Mourier T."/>
            <person name="Nagra H."/>
            <person name="Otto T.D."/>
            <person name="Rawlings N."/>
            <person name="Sanchez A."/>
            <person name="Sanders M."/>
            <person name="Subramaniam C."/>
            <person name="Tay Y."/>
            <person name="Dear P."/>
            <person name="Doerig C."/>
            <person name="Gruber A."/>
            <person name="Parkinson J."/>
            <person name="Shirley M."/>
            <person name="Wan K.L."/>
            <person name="Berriman M."/>
            <person name="Tomley F."/>
            <person name="Pain A."/>
        </authorList>
    </citation>
    <scope>NUCLEOTIDE SEQUENCE [LARGE SCALE GENOMIC DNA]</scope>
    <source>
        <strain evidence="2">Houghton</strain>
    </source>
</reference>
<dbReference type="GeneID" id="25274153"/>
<evidence type="ECO:0000313" key="2">
    <source>
        <dbReference type="EMBL" id="CDI81410.1"/>
    </source>
</evidence>
<name>U6GMK0_EIMAC</name>